<keyword evidence="3" id="KW-0186">Copper</keyword>
<comment type="function">
    <text evidence="2">Destroys radicals which are normally produced within the cells and which are toxic to biological systems. May play a role in favoring mycobacterial survival in phagocytes.</text>
</comment>
<dbReference type="Pfam" id="PF00080">
    <property type="entry name" value="Sod_Cu"/>
    <property type="match status" value="1"/>
</dbReference>
<accession>A0A8J4DDV0</accession>
<gene>
    <name evidence="5" type="ORF">Pth03_67840</name>
</gene>
<keyword evidence="3" id="KW-0560">Oxidoreductase</keyword>
<organism evidence="5 6">
    <name type="scientific">Planotetraspora thailandica</name>
    <dbReference type="NCBI Taxonomy" id="487172"/>
    <lineage>
        <taxon>Bacteria</taxon>
        <taxon>Bacillati</taxon>
        <taxon>Actinomycetota</taxon>
        <taxon>Actinomycetes</taxon>
        <taxon>Streptosporangiales</taxon>
        <taxon>Streptosporangiaceae</taxon>
        <taxon>Planotetraspora</taxon>
    </lineage>
</organism>
<dbReference type="GO" id="GO:0005507">
    <property type="term" value="F:copper ion binding"/>
    <property type="evidence" value="ECO:0007669"/>
    <property type="project" value="InterPro"/>
</dbReference>
<comment type="catalytic activity">
    <reaction evidence="3">
        <text>2 superoxide + 2 H(+) = H2O2 + O2</text>
        <dbReference type="Rhea" id="RHEA:20696"/>
        <dbReference type="ChEBI" id="CHEBI:15378"/>
        <dbReference type="ChEBI" id="CHEBI:15379"/>
        <dbReference type="ChEBI" id="CHEBI:16240"/>
        <dbReference type="ChEBI" id="CHEBI:18421"/>
        <dbReference type="EC" id="1.15.1.1"/>
    </reaction>
</comment>
<proteinExistence type="inferred from homology"/>
<keyword evidence="3" id="KW-0479">Metal-binding</keyword>
<dbReference type="GO" id="GO:0004784">
    <property type="term" value="F:superoxide dismutase activity"/>
    <property type="evidence" value="ECO:0007669"/>
    <property type="project" value="UniProtKB-EC"/>
</dbReference>
<dbReference type="InterPro" id="IPR024134">
    <property type="entry name" value="SOD_Cu/Zn_/chaperone"/>
</dbReference>
<dbReference type="AlphaFoldDB" id="A0A8J4DDV0"/>
<comment type="similarity">
    <text evidence="1 3">Belongs to the Cu-Zn superoxide dismutase family.</text>
</comment>
<comment type="caution">
    <text evidence="5">The sequence shown here is derived from an EMBL/GenBank/DDBJ whole genome shotgun (WGS) entry which is preliminary data.</text>
</comment>
<reference evidence="5" key="1">
    <citation type="submission" date="2021-01" db="EMBL/GenBank/DDBJ databases">
        <title>Whole genome shotgun sequence of Planotetraspora thailandica NBRC 104271.</title>
        <authorList>
            <person name="Komaki H."/>
            <person name="Tamura T."/>
        </authorList>
    </citation>
    <scope>NUCLEOTIDE SEQUENCE</scope>
    <source>
        <strain evidence="5">NBRC 104271</strain>
    </source>
</reference>
<dbReference type="Proteomes" id="UP000605992">
    <property type="component" value="Unassembled WGS sequence"/>
</dbReference>
<protein>
    <recommendedName>
        <fullName evidence="3">Superoxide dismutase [Cu-Zn]</fullName>
        <ecNumber evidence="3">1.15.1.1</ecNumber>
    </recommendedName>
</protein>
<evidence type="ECO:0000313" key="5">
    <source>
        <dbReference type="EMBL" id="GII58395.1"/>
    </source>
</evidence>
<dbReference type="EC" id="1.15.1.1" evidence="3"/>
<dbReference type="EMBL" id="BOOR01000064">
    <property type="protein sequence ID" value="GII58395.1"/>
    <property type="molecule type" value="Genomic_DNA"/>
</dbReference>
<dbReference type="PANTHER" id="PTHR10003">
    <property type="entry name" value="SUPEROXIDE DISMUTASE CU-ZN -RELATED"/>
    <property type="match status" value="1"/>
</dbReference>
<dbReference type="InterPro" id="IPR036423">
    <property type="entry name" value="SOD-like_Cu/Zn_dom_sf"/>
</dbReference>
<dbReference type="SUPFAM" id="SSF49329">
    <property type="entry name" value="Cu,Zn superoxide dismutase-like"/>
    <property type="match status" value="1"/>
</dbReference>
<feature type="domain" description="Superoxide dismutase copper/zinc binding" evidence="4">
    <location>
        <begin position="11"/>
        <end position="155"/>
    </location>
</feature>
<keyword evidence="3" id="KW-0862">Zinc</keyword>
<evidence type="ECO:0000313" key="6">
    <source>
        <dbReference type="Proteomes" id="UP000605992"/>
    </source>
</evidence>
<sequence>MIKDAQGTPVGSLEVEDRGSGKSIVTVAVAGLPPGFHGFHVHSKGVCDPTAKDPATGSPFFSAGSHLDTSSHPNHRGDLPNLLVGKDGTGGASYLTDRFSVEQLLTGQGTAIVVHSKPDNMANIPDRYAAGGKAGPDADTLKSGDSGARLACGVITGQ</sequence>
<comment type="cofactor">
    <cofactor evidence="3">
        <name>Cu cation</name>
        <dbReference type="ChEBI" id="CHEBI:23378"/>
    </cofactor>
    <text evidence="3">Binds 1 copper ion per subunit.</text>
</comment>
<name>A0A8J4DDV0_9ACTN</name>
<keyword evidence="6" id="KW-1185">Reference proteome</keyword>
<comment type="cofactor">
    <cofactor evidence="3">
        <name>Zn(2+)</name>
        <dbReference type="ChEBI" id="CHEBI:29105"/>
    </cofactor>
    <text evidence="3">Binds 1 zinc ion per subunit.</text>
</comment>
<evidence type="ECO:0000259" key="4">
    <source>
        <dbReference type="Pfam" id="PF00080"/>
    </source>
</evidence>
<dbReference type="PROSITE" id="PS00332">
    <property type="entry name" value="SOD_CU_ZN_2"/>
    <property type="match status" value="1"/>
</dbReference>
<dbReference type="InterPro" id="IPR018152">
    <property type="entry name" value="SOD_Cu/Zn_BS"/>
</dbReference>
<dbReference type="InterPro" id="IPR001424">
    <property type="entry name" value="SOD_Cu_Zn_dom"/>
</dbReference>
<dbReference type="Gene3D" id="2.60.40.200">
    <property type="entry name" value="Superoxide dismutase, copper/zinc binding domain"/>
    <property type="match status" value="1"/>
</dbReference>
<evidence type="ECO:0000256" key="1">
    <source>
        <dbReference type="ARBA" id="ARBA00010457"/>
    </source>
</evidence>
<evidence type="ECO:0000256" key="3">
    <source>
        <dbReference type="RuleBase" id="RU000393"/>
    </source>
</evidence>
<evidence type="ECO:0000256" key="2">
    <source>
        <dbReference type="ARBA" id="ARBA00024900"/>
    </source>
</evidence>